<evidence type="ECO:0000256" key="2">
    <source>
        <dbReference type="ARBA" id="ARBA00023163"/>
    </source>
</evidence>
<keyword evidence="1" id="KW-0805">Transcription regulation</keyword>
<evidence type="ECO:0000256" key="3">
    <source>
        <dbReference type="SAM" id="Phobius"/>
    </source>
</evidence>
<accession>A0A9Y2ILK8</accession>
<evidence type="ECO:0000313" key="6">
    <source>
        <dbReference type="Proteomes" id="UP001236014"/>
    </source>
</evidence>
<dbReference type="Gene3D" id="1.10.10.1320">
    <property type="entry name" value="Anti-sigma factor, zinc-finger domain"/>
    <property type="match status" value="1"/>
</dbReference>
<organism evidence="5 6">
    <name type="scientific">Amycolatopsis carbonis</name>
    <dbReference type="NCBI Taxonomy" id="715471"/>
    <lineage>
        <taxon>Bacteria</taxon>
        <taxon>Bacillati</taxon>
        <taxon>Actinomycetota</taxon>
        <taxon>Actinomycetes</taxon>
        <taxon>Pseudonocardiales</taxon>
        <taxon>Pseudonocardiaceae</taxon>
        <taxon>Amycolatopsis</taxon>
    </lineage>
</organism>
<dbReference type="InterPro" id="IPR041916">
    <property type="entry name" value="Anti_sigma_zinc_sf"/>
</dbReference>
<evidence type="ECO:0000259" key="4">
    <source>
        <dbReference type="Pfam" id="PF13490"/>
    </source>
</evidence>
<feature type="transmembrane region" description="Helical" evidence="3">
    <location>
        <begin position="91"/>
        <end position="111"/>
    </location>
</feature>
<dbReference type="InterPro" id="IPR027383">
    <property type="entry name" value="Znf_put"/>
</dbReference>
<keyword evidence="3" id="KW-0472">Membrane</keyword>
<protein>
    <submittedName>
        <fullName evidence="5">Zf-HC2 domain-containing protein</fullName>
    </submittedName>
</protein>
<dbReference type="KEGG" id="acab:QRX50_16205"/>
<sequence>MNTSHSDRFDLEAYVAGEAGTTDQQDVEQHLTTCAECREEVESLREMQEFLGALPPEALLDGPPDDADLLLQRTLRQIRSESAGARGRGRILAASAAVIVAAAALGAGVLVGKSGDSGAGTAVAAPPVSAPATVAPGTRNATGESASGARLNVAVTPAAGWVRLNASVTGIPEGQKCRLVVVGKDGSREIAGNWLVSDKAASDGVNLDGSALVDPANVASVLVENTDGHQFVSASL</sequence>
<name>A0A9Y2ILK8_9PSEU</name>
<dbReference type="AlphaFoldDB" id="A0A9Y2ILK8"/>
<dbReference type="Pfam" id="PF13490">
    <property type="entry name" value="zf-HC2"/>
    <property type="match status" value="1"/>
</dbReference>
<dbReference type="EMBL" id="CP127294">
    <property type="protein sequence ID" value="WIX82184.1"/>
    <property type="molecule type" value="Genomic_DNA"/>
</dbReference>
<evidence type="ECO:0000256" key="1">
    <source>
        <dbReference type="ARBA" id="ARBA00023015"/>
    </source>
</evidence>
<keyword evidence="6" id="KW-1185">Reference proteome</keyword>
<feature type="domain" description="Putative zinc-finger" evidence="4">
    <location>
        <begin position="11"/>
        <end position="38"/>
    </location>
</feature>
<evidence type="ECO:0000313" key="5">
    <source>
        <dbReference type="EMBL" id="WIX82184.1"/>
    </source>
</evidence>
<proteinExistence type="predicted"/>
<gene>
    <name evidence="5" type="ORF">QRX50_16205</name>
</gene>
<dbReference type="Proteomes" id="UP001236014">
    <property type="component" value="Chromosome"/>
</dbReference>
<reference evidence="5 6" key="1">
    <citation type="submission" date="2023-06" db="EMBL/GenBank/DDBJ databases">
        <authorList>
            <person name="Oyuntsetseg B."/>
            <person name="Kim S.B."/>
        </authorList>
    </citation>
    <scope>NUCLEOTIDE SEQUENCE [LARGE SCALE GENOMIC DNA]</scope>
    <source>
        <strain evidence="5 6">2-15</strain>
    </source>
</reference>
<keyword evidence="3" id="KW-1133">Transmembrane helix</keyword>
<dbReference type="RefSeq" id="WP_285972760.1">
    <property type="nucleotide sequence ID" value="NZ_CP127294.1"/>
</dbReference>
<keyword evidence="3" id="KW-0812">Transmembrane</keyword>
<keyword evidence="2" id="KW-0804">Transcription</keyword>